<dbReference type="Gene3D" id="3.10.110.10">
    <property type="entry name" value="Ubiquitin Conjugating Enzyme"/>
    <property type="match status" value="1"/>
</dbReference>
<evidence type="ECO:0000256" key="2">
    <source>
        <dbReference type="ARBA" id="ARBA00022786"/>
    </source>
</evidence>
<evidence type="ECO:0000313" key="5">
    <source>
        <dbReference type="EMBL" id="KAL3505619.1"/>
    </source>
</evidence>
<proteinExistence type="predicted"/>
<dbReference type="InterPro" id="IPR016135">
    <property type="entry name" value="UBQ-conjugating_enzyme/RWD"/>
</dbReference>
<dbReference type="AlphaFoldDB" id="A0ABD2YDX5"/>
<dbReference type="Pfam" id="PF00179">
    <property type="entry name" value="UQ_con"/>
    <property type="match status" value="1"/>
</dbReference>
<dbReference type="PANTHER" id="PTHR46116:SF19">
    <property type="entry name" value="UBIQUITIN-CONJUGATING ENZYME FAMILY PROTEIN"/>
    <property type="match status" value="1"/>
</dbReference>
<feature type="transmembrane region" description="Helical" evidence="3">
    <location>
        <begin position="47"/>
        <end position="67"/>
    </location>
</feature>
<dbReference type="SMART" id="SM00212">
    <property type="entry name" value="UBCc"/>
    <property type="match status" value="1"/>
</dbReference>
<dbReference type="InterPro" id="IPR000608">
    <property type="entry name" value="UBC"/>
</dbReference>
<protein>
    <recommendedName>
        <fullName evidence="4">UBC core domain-containing protein</fullName>
    </recommendedName>
</protein>
<keyword evidence="6" id="KW-1185">Reference proteome</keyword>
<evidence type="ECO:0000313" key="6">
    <source>
        <dbReference type="Proteomes" id="UP001630127"/>
    </source>
</evidence>
<keyword evidence="3" id="KW-0472">Membrane</keyword>
<dbReference type="GO" id="GO:0016740">
    <property type="term" value="F:transferase activity"/>
    <property type="evidence" value="ECO:0007669"/>
    <property type="project" value="UniProtKB-KW"/>
</dbReference>
<dbReference type="PROSITE" id="PS50127">
    <property type="entry name" value="UBC_2"/>
    <property type="match status" value="1"/>
</dbReference>
<dbReference type="SUPFAM" id="SSF54495">
    <property type="entry name" value="UBC-like"/>
    <property type="match status" value="1"/>
</dbReference>
<evidence type="ECO:0000256" key="3">
    <source>
        <dbReference type="SAM" id="Phobius"/>
    </source>
</evidence>
<organism evidence="5 6">
    <name type="scientific">Cinchona calisaya</name>
    <dbReference type="NCBI Taxonomy" id="153742"/>
    <lineage>
        <taxon>Eukaryota</taxon>
        <taxon>Viridiplantae</taxon>
        <taxon>Streptophyta</taxon>
        <taxon>Embryophyta</taxon>
        <taxon>Tracheophyta</taxon>
        <taxon>Spermatophyta</taxon>
        <taxon>Magnoliopsida</taxon>
        <taxon>eudicotyledons</taxon>
        <taxon>Gunneridae</taxon>
        <taxon>Pentapetalae</taxon>
        <taxon>asterids</taxon>
        <taxon>lamiids</taxon>
        <taxon>Gentianales</taxon>
        <taxon>Rubiaceae</taxon>
        <taxon>Cinchonoideae</taxon>
        <taxon>Cinchoneae</taxon>
        <taxon>Cinchona</taxon>
    </lineage>
</organism>
<accession>A0ABD2YDX5</accession>
<gene>
    <name evidence="5" type="ORF">ACH5RR_031001</name>
</gene>
<comment type="caution">
    <text evidence="5">The sequence shown here is derived from an EMBL/GenBank/DDBJ whole genome shotgun (WGS) entry which is preliminary data.</text>
</comment>
<feature type="domain" description="UBC core" evidence="4">
    <location>
        <begin position="140"/>
        <end position="302"/>
    </location>
</feature>
<keyword evidence="3" id="KW-1133">Transmembrane helix</keyword>
<evidence type="ECO:0000259" key="4">
    <source>
        <dbReference type="PROSITE" id="PS50127"/>
    </source>
</evidence>
<name>A0ABD2YDX5_9GENT</name>
<dbReference type="Proteomes" id="UP001630127">
    <property type="component" value="Unassembled WGS sequence"/>
</dbReference>
<keyword evidence="1" id="KW-0808">Transferase</keyword>
<keyword evidence="3" id="KW-0812">Transmembrane</keyword>
<dbReference type="EMBL" id="JBJUIK010000013">
    <property type="protein sequence ID" value="KAL3505619.1"/>
    <property type="molecule type" value="Genomic_DNA"/>
</dbReference>
<keyword evidence="2" id="KW-0833">Ubl conjugation pathway</keyword>
<evidence type="ECO:0000256" key="1">
    <source>
        <dbReference type="ARBA" id="ARBA00022679"/>
    </source>
</evidence>
<reference evidence="5 6" key="1">
    <citation type="submission" date="2024-11" db="EMBL/GenBank/DDBJ databases">
        <title>A near-complete genome assembly of Cinchona calisaya.</title>
        <authorList>
            <person name="Lian D.C."/>
            <person name="Zhao X.W."/>
            <person name="Wei L."/>
        </authorList>
    </citation>
    <scope>NUCLEOTIDE SEQUENCE [LARGE SCALE GENOMIC DNA]</scope>
    <source>
        <tissue evidence="5">Nenye</tissue>
    </source>
</reference>
<dbReference type="PANTHER" id="PTHR46116">
    <property type="entry name" value="(E3-INDEPENDENT) E2 UBIQUITIN-CONJUGATING ENZYME"/>
    <property type="match status" value="1"/>
</dbReference>
<dbReference type="CDD" id="cd23837">
    <property type="entry name" value="UBCc_UBE2O"/>
    <property type="match status" value="1"/>
</dbReference>
<sequence>MTTQRAAPQAVEKKRRWTSLSKLSDFNPMFLGESVMTYIAKNESARIYSSLLILQLINLLLLAYEYIRFGFRSHQPANVSRDDGVRLYDCLHGENEVAANTFEFPHFEICSDESAHSDHYYITSNKSKKIQDYINHPSKAVSKQIAKEWKILEKDLPESIYVRVYEQRIDLIRAVIIGASGTPYHDGLFFFDIVLPSDYPNHPPQVYYHSHGLRLNPNLYGSGTVCLSLIRTWSGNGVELWRPSKSTILQLLVSLQGLVLNAKPYFNEPGREVGLKSTSATWIKRSMAYNEEVFILSCKTMLYNLQKPPTGFHNFIVEHFRNHGDFILAAIRAYRNGEAVVGQYQEVGSVPSTPVHVPAKSFRKHLEKIHSDLKLAFIKIDTDPPRMRNLELEKAKTSESSGDESNRGLACKIFDALKWMFDFE</sequence>